<dbReference type="EnsemblPlants" id="Solyc10g079790.1.1">
    <property type="protein sequence ID" value="Solyc10g079790.1.1"/>
    <property type="gene ID" value="Solyc10g079790.1"/>
</dbReference>
<feature type="domain" description="Calmodulin-binding" evidence="2">
    <location>
        <begin position="464"/>
        <end position="574"/>
    </location>
</feature>
<evidence type="ECO:0000259" key="2">
    <source>
        <dbReference type="SMART" id="SM01054"/>
    </source>
</evidence>
<feature type="compositionally biased region" description="Basic and acidic residues" evidence="1">
    <location>
        <begin position="439"/>
        <end position="451"/>
    </location>
</feature>
<feature type="compositionally biased region" description="Polar residues" evidence="1">
    <location>
        <begin position="32"/>
        <end position="43"/>
    </location>
</feature>
<feature type="compositionally biased region" description="Basic and acidic residues" evidence="1">
    <location>
        <begin position="610"/>
        <end position="620"/>
    </location>
</feature>
<dbReference type="HOGENOM" id="CLU_008782_0_0_1"/>
<dbReference type="PhylomeDB" id="K4D2M0"/>
<feature type="region of interest" description="Disordered" evidence="1">
    <location>
        <begin position="297"/>
        <end position="316"/>
    </location>
</feature>
<feature type="compositionally biased region" description="Polar residues" evidence="1">
    <location>
        <begin position="1"/>
        <end position="10"/>
    </location>
</feature>
<feature type="compositionally biased region" description="Polar residues" evidence="1">
    <location>
        <begin position="669"/>
        <end position="679"/>
    </location>
</feature>
<dbReference type="Pfam" id="PF07839">
    <property type="entry name" value="CaM_binding"/>
    <property type="match status" value="2"/>
</dbReference>
<reference evidence="3" key="1">
    <citation type="journal article" date="2012" name="Nature">
        <title>The tomato genome sequence provides insights into fleshy fruit evolution.</title>
        <authorList>
            <consortium name="Tomato Genome Consortium"/>
        </authorList>
    </citation>
    <scope>NUCLEOTIDE SEQUENCE [LARGE SCALE GENOMIC DNA]</scope>
    <source>
        <strain evidence="3">cv. Heinz 1706</strain>
    </source>
</reference>
<organism evidence="3">
    <name type="scientific">Solanum lycopersicum</name>
    <name type="common">Tomato</name>
    <name type="synonym">Lycopersicon esculentum</name>
    <dbReference type="NCBI Taxonomy" id="4081"/>
    <lineage>
        <taxon>Eukaryota</taxon>
        <taxon>Viridiplantae</taxon>
        <taxon>Streptophyta</taxon>
        <taxon>Embryophyta</taxon>
        <taxon>Tracheophyta</taxon>
        <taxon>Spermatophyta</taxon>
        <taxon>Magnoliopsida</taxon>
        <taxon>eudicotyledons</taxon>
        <taxon>Gunneridae</taxon>
        <taxon>Pentapetalae</taxon>
        <taxon>asterids</taxon>
        <taxon>lamiids</taxon>
        <taxon>Solanales</taxon>
        <taxon>Solanaceae</taxon>
        <taxon>Solanoideae</taxon>
        <taxon>Solaneae</taxon>
        <taxon>Solanum</taxon>
        <taxon>Solanum subgen. Lycopersicon</taxon>
    </lineage>
</organism>
<proteinExistence type="predicted"/>
<feature type="region of interest" description="Disordered" evidence="1">
    <location>
        <begin position="1"/>
        <end position="98"/>
    </location>
</feature>
<feature type="compositionally biased region" description="Basic and acidic residues" evidence="1">
    <location>
        <begin position="352"/>
        <end position="361"/>
    </location>
</feature>
<evidence type="ECO:0000313" key="3">
    <source>
        <dbReference type="EnsemblPlants" id="Solyc10g079790.1.1"/>
    </source>
</evidence>
<reference evidence="3" key="2">
    <citation type="submission" date="2015-06" db="UniProtKB">
        <authorList>
            <consortium name="EnsemblPlants"/>
        </authorList>
    </citation>
    <scope>IDENTIFICATION</scope>
    <source>
        <strain evidence="3">cv. Heinz 1706</strain>
    </source>
</reference>
<accession>K4D2M0</accession>
<dbReference type="PaxDb" id="4081-Solyc10g079790.1.1"/>
<dbReference type="OMA" id="MIYQHVA"/>
<evidence type="ECO:0000313" key="4">
    <source>
        <dbReference type="Proteomes" id="UP000004994"/>
    </source>
</evidence>
<feature type="region of interest" description="Disordered" evidence="1">
    <location>
        <begin position="430"/>
        <end position="451"/>
    </location>
</feature>
<protein>
    <recommendedName>
        <fullName evidence="2">Calmodulin-binding domain-containing protein</fullName>
    </recommendedName>
</protein>
<feature type="region of interest" description="Disordered" evidence="1">
    <location>
        <begin position="659"/>
        <end position="720"/>
    </location>
</feature>
<feature type="domain" description="Calmodulin-binding" evidence="2">
    <location>
        <begin position="863"/>
        <end position="972"/>
    </location>
</feature>
<feature type="region of interest" description="Disordered" evidence="1">
    <location>
        <begin position="114"/>
        <end position="152"/>
    </location>
</feature>
<feature type="compositionally biased region" description="Polar residues" evidence="1">
    <location>
        <begin position="808"/>
        <end position="822"/>
    </location>
</feature>
<feature type="compositionally biased region" description="Low complexity" evidence="1">
    <location>
        <begin position="67"/>
        <end position="81"/>
    </location>
</feature>
<dbReference type="GO" id="GO:0005516">
    <property type="term" value="F:calmodulin binding"/>
    <property type="evidence" value="ECO:0007669"/>
    <property type="project" value="InterPro"/>
</dbReference>
<feature type="region of interest" description="Disordered" evidence="1">
    <location>
        <begin position="352"/>
        <end position="390"/>
    </location>
</feature>
<keyword evidence="4" id="KW-1185">Reference proteome</keyword>
<feature type="region of interest" description="Disordered" evidence="1">
    <location>
        <begin position="588"/>
        <end position="628"/>
    </location>
</feature>
<feature type="compositionally biased region" description="Basic residues" evidence="1">
    <location>
        <begin position="129"/>
        <end position="142"/>
    </location>
</feature>
<dbReference type="PANTHER" id="PTHR33923:SF10">
    <property type="entry name" value="CALMODULIN-BINDING DOMAIN-CONTAINING PROTEIN"/>
    <property type="match status" value="1"/>
</dbReference>
<feature type="region of interest" description="Disordered" evidence="1">
    <location>
        <begin position="808"/>
        <end position="861"/>
    </location>
</feature>
<dbReference type="InParanoid" id="K4D2M0"/>
<evidence type="ECO:0000256" key="1">
    <source>
        <dbReference type="SAM" id="MobiDB-lite"/>
    </source>
</evidence>
<dbReference type="eggNOG" id="ENOG502QV73">
    <property type="taxonomic scope" value="Eukaryota"/>
</dbReference>
<feature type="compositionally biased region" description="Polar residues" evidence="1">
    <location>
        <begin position="362"/>
        <end position="375"/>
    </location>
</feature>
<dbReference type="Gramene" id="Solyc10g079790.1.1">
    <property type="protein sequence ID" value="Solyc10g079790.1.1"/>
    <property type="gene ID" value="Solyc10g079790.1"/>
</dbReference>
<name>K4D2M0_SOLLC</name>
<feature type="compositionally biased region" description="Polar residues" evidence="1">
    <location>
        <begin position="839"/>
        <end position="849"/>
    </location>
</feature>
<feature type="compositionally biased region" description="Basic and acidic residues" evidence="1">
    <location>
        <begin position="829"/>
        <end position="838"/>
    </location>
</feature>
<dbReference type="SMART" id="SM01054">
    <property type="entry name" value="CaM_binding"/>
    <property type="match status" value="2"/>
</dbReference>
<sequence length="1013" mass="114518">MITNFGNTKSPWRRSKSRIKQVSPSDYAATPQHPSSLEVSELSSHCMKATSCSKGKQGHTLDHSPSSRKSSSSKSTCSSTLKDSKFPQQVELHPGLNESDRISKVKVCSYHHCSLNKHSDDDPSPPVKRVYRRRRLLKPQKSRRLESESTNADQFSIEKSNLKQDVGVFGVNEPNVESVFGEERSYQETIDIMRKYSTQEQDTLVSSDVESNDQSVTTSVFRDIEDIEADFCHAVLIKPVDNVVTTGEEVEDINRELHENETSLIYDLVEAKCSTEVSSALASNDTMELVDNLQETDDKANPTEDVDPNASSKKVHVAQLPKEKLRSMWSLIHRHMISEESTELESKVIRGTDEDNHKDGSNKSCAAESSNSFLSCSERESMTTNQDANNEEIEAPKILAVKLVREAIERILLPEVQDHSSDDQLVTSEVCNEENSNESDTKNEECDKADEGIVIRENIDSPHEIQENEERVMNKAEKKAPTHWSNLKRWIILQRFIKELEKLRKFNPRKPRYLQLEPDPEAEKVNLKHQMEDERKSAEEWMLDYALQKAISQLAPTQKRKVGLLVTAFENVVPPRSSNIQVTFPKLETRNEDNMQTAGKGKASVSNADNVREHVDKRDAEDDSSMLKNDDTQKAIVLCQKLNEVASTSSDKGSVEIVEFGDSNDDSQRGTSSTISNLGNDGDETQENNINLSECEAMESSTLSSDENEKITEAEDEDETYRKQVNKQKHISMWHLVSQHILSDVVSKIGNEQLDEVNYNKTLAETNMDNSLHDFSEEKDDMSHNGRSFSRNDAVNLIKEAVSQILTTPIQDDSSNTQSVTSDILPDEEPPKTDHTDCGEQNSTNSLNESLRHRDSPLETTELVANNPITESKFEPPKSKSWSKLKKLILLKRSIKVLERARKVNPQPPQLLPPTPDQEQEKVDLRNQMSNERKKAEQWMLDNAVQRMVSKLTPARKTRVAMLVEAFEAVVPLPEITRLNIAEPCKWWNVRLTLTAGLGGLIFGLRRYRLLGL</sequence>
<dbReference type="InterPro" id="IPR044681">
    <property type="entry name" value="PICBP-like"/>
</dbReference>
<dbReference type="AlphaFoldDB" id="K4D2M0"/>
<dbReference type="STRING" id="4081.K4D2M0"/>
<dbReference type="PANTHER" id="PTHR33923">
    <property type="entry name" value="CALMODULIN-BINDING PROTEIN-RELATED"/>
    <property type="match status" value="1"/>
</dbReference>
<dbReference type="InterPro" id="IPR012417">
    <property type="entry name" value="CaM-bd_dom_pln"/>
</dbReference>
<dbReference type="Proteomes" id="UP000004994">
    <property type="component" value="Chromosome 10"/>
</dbReference>